<dbReference type="GO" id="GO:0046872">
    <property type="term" value="F:metal ion binding"/>
    <property type="evidence" value="ECO:0007669"/>
    <property type="project" value="UniProtKB-KW"/>
</dbReference>
<evidence type="ECO:0000256" key="4">
    <source>
        <dbReference type="ARBA" id="ARBA00038735"/>
    </source>
</evidence>
<keyword evidence="6" id="KW-0479">Metal-binding</keyword>
<evidence type="ECO:0000313" key="9">
    <source>
        <dbReference type="Proteomes" id="UP000292345"/>
    </source>
</evidence>
<dbReference type="PANTHER" id="PTHR34218:SF4">
    <property type="entry name" value="ACYL-HOMOSERINE LACTONE ACYLASE QUIP"/>
    <property type="match status" value="1"/>
</dbReference>
<sequence length="807" mass="90019">MQIKNWFTRHPLLCRFGTFILAPSVLCAYVAYQQQVLSALPQTGASTVSVSVQEQVVVTRDAHGVPYIDARSTADAYFAMGYLHAQDRLWQLELQRRLSAGKLSEVFGKGSLNYDVWVRTLGLYAVAEQSKAHLSEQALASLQAYTAGINEFLRQQPSLPVEFTMLGITPQPWRVEDSLAWMKMFSLSMSGNLDEEIQRSVALKTLPKTLFAQFFDSDISEPAEPLAHGQVASLSGLHQTIKQLEKEYKVGGKHIGSNAWVVSAEKSATGHAILANDPHLGLQIPSLWYAVSQQMPGNMLQGMSLVGLPVIVFGQNNHIAWGGTNMEADLQDLVVEQVHPDDPNLYRYQQQWLPFKARTEYIKIKSDFPSVLKPTYRDVELKIKETLTGPVISKAGVPQAVSLRWTALQAQDTTYDGFLHINQAQNWREFKAAANKIASPSLNLFYADKQNNIGFTGAGNIPVRQQGTGVLPTKRAVDGDVWQGFIPKDEMPSEYNPPRGYIINANNRNVAQDYPYHVSSSFADPARADRIRQLLEPQSLDLDYIKQMQMDVKDLTVTRLKAVMETVKAEDLWQQEALDHLSAWQGTATADSIAATLFYTWARQIYRVLLNDELIPAWNEKAATGQLLGLRGRLSYDQLAALLTQESPLCDDTNTVEVESCNEVLLSALDRTLILNSKLHGDEIEDWQWGKFQTTRYDHMPFGKVKHLNKVFSREVATGGSSNTVNVAAGFYEKDSGFIQNYGAGFRQVIDLGGDYQFMNSTGQSGQVASPHYDDMMTQFAQGQYVSFSTPAEATHKLTLTPKKGQE</sequence>
<dbReference type="GO" id="GO:0017000">
    <property type="term" value="P:antibiotic biosynthetic process"/>
    <property type="evidence" value="ECO:0007669"/>
    <property type="project" value="InterPro"/>
</dbReference>
<dbReference type="InterPro" id="IPR014395">
    <property type="entry name" value="Pen/GL7ACA/AHL_acylase"/>
</dbReference>
<accession>A0A4Q7E5F4</accession>
<evidence type="ECO:0000256" key="3">
    <source>
        <dbReference type="ARBA" id="ARBA00023145"/>
    </source>
</evidence>
<feature type="transmembrane region" description="Helical" evidence="7">
    <location>
        <begin position="12"/>
        <end position="32"/>
    </location>
</feature>
<dbReference type="GO" id="GO:0016811">
    <property type="term" value="F:hydrolase activity, acting on carbon-nitrogen (but not peptide) bonds, in linear amides"/>
    <property type="evidence" value="ECO:0007669"/>
    <property type="project" value="InterPro"/>
</dbReference>
<keyword evidence="7" id="KW-1133">Transmembrane helix</keyword>
<evidence type="ECO:0000256" key="2">
    <source>
        <dbReference type="ARBA" id="ARBA00022801"/>
    </source>
</evidence>
<dbReference type="Gene3D" id="1.10.439.10">
    <property type="entry name" value="Penicillin Amidohydrolase, domain 1"/>
    <property type="match status" value="1"/>
</dbReference>
<reference evidence="8 9" key="1">
    <citation type="submission" date="2018-01" db="EMBL/GenBank/DDBJ databases">
        <title>Co-occurrence of chitin degradation, pigmentation and bioactivity in marine Pseudoalteromonas.</title>
        <authorList>
            <person name="Paulsen S."/>
            <person name="Gram L."/>
            <person name="Machado H."/>
        </authorList>
    </citation>
    <scope>NUCLEOTIDE SEQUENCE [LARGE SCALE GENOMIC DNA]</scope>
    <source>
        <strain evidence="8 9">S1946</strain>
    </source>
</reference>
<dbReference type="CDD" id="cd03747">
    <property type="entry name" value="Ntn_PGA_like"/>
    <property type="match status" value="1"/>
</dbReference>
<organism evidence="8 9">
    <name type="scientific">Pseudoalteromonas rubra</name>
    <dbReference type="NCBI Taxonomy" id="43658"/>
    <lineage>
        <taxon>Bacteria</taxon>
        <taxon>Pseudomonadati</taxon>
        <taxon>Pseudomonadota</taxon>
        <taxon>Gammaproteobacteria</taxon>
        <taxon>Alteromonadales</taxon>
        <taxon>Pseudoalteromonadaceae</taxon>
        <taxon>Pseudoalteromonas</taxon>
    </lineage>
</organism>
<dbReference type="InterPro" id="IPR023343">
    <property type="entry name" value="Penicillin_amidase_dom1"/>
</dbReference>
<evidence type="ECO:0000256" key="6">
    <source>
        <dbReference type="PIRSR" id="PIRSR001227-2"/>
    </source>
</evidence>
<dbReference type="InterPro" id="IPR002692">
    <property type="entry name" value="S45"/>
</dbReference>
<gene>
    <name evidence="8" type="ORF">C3B51_16515</name>
</gene>
<keyword evidence="7" id="KW-0472">Membrane</keyword>
<evidence type="ECO:0000256" key="5">
    <source>
        <dbReference type="PIRSR" id="PIRSR001227-1"/>
    </source>
</evidence>
<dbReference type="Gene3D" id="3.60.20.10">
    <property type="entry name" value="Glutamine Phosphoribosylpyrophosphate, subunit 1, domain 1"/>
    <property type="match status" value="1"/>
</dbReference>
<dbReference type="Pfam" id="PF01804">
    <property type="entry name" value="Penicil_amidase"/>
    <property type="match status" value="1"/>
</dbReference>
<keyword evidence="7" id="KW-0812">Transmembrane</keyword>
<feature type="binding site" evidence="6">
    <location>
        <position position="329"/>
    </location>
    <ligand>
        <name>Ca(2+)</name>
        <dbReference type="ChEBI" id="CHEBI:29108"/>
    </ligand>
</feature>
<evidence type="ECO:0000313" key="8">
    <source>
        <dbReference type="EMBL" id="RZM77477.1"/>
    </source>
</evidence>
<name>A0A4Q7E5F4_9GAMM</name>
<protein>
    <recommendedName>
        <fullName evidence="10">Penicillin acylase family protein</fullName>
    </recommendedName>
</protein>
<dbReference type="EMBL" id="PPUZ01000045">
    <property type="protein sequence ID" value="RZM77477.1"/>
    <property type="molecule type" value="Genomic_DNA"/>
</dbReference>
<comment type="cofactor">
    <cofactor evidence="6">
        <name>Ca(2+)</name>
        <dbReference type="ChEBI" id="CHEBI:29108"/>
    </cofactor>
    <text evidence="6">Binds 1 Ca(2+) ion per dimer.</text>
</comment>
<dbReference type="Proteomes" id="UP000292345">
    <property type="component" value="Unassembled WGS sequence"/>
</dbReference>
<dbReference type="InterPro" id="IPR043146">
    <property type="entry name" value="Penicillin_amidase_N_B-knob"/>
</dbReference>
<dbReference type="RefSeq" id="WP_130245772.1">
    <property type="nucleotide sequence ID" value="NZ_PPUZ01000045.1"/>
</dbReference>
<comment type="similarity">
    <text evidence="1">Belongs to the peptidase S45 family.</text>
</comment>
<dbReference type="PIRSF" id="PIRSF001227">
    <property type="entry name" value="Pen_acylase"/>
    <property type="match status" value="1"/>
</dbReference>
<dbReference type="Gene3D" id="2.30.120.10">
    <property type="match status" value="1"/>
</dbReference>
<dbReference type="AlphaFoldDB" id="A0A4Q7E5F4"/>
<evidence type="ECO:0000256" key="7">
    <source>
        <dbReference type="SAM" id="Phobius"/>
    </source>
</evidence>
<keyword evidence="2" id="KW-0378">Hydrolase</keyword>
<dbReference type="Gene3D" id="1.10.1400.10">
    <property type="match status" value="1"/>
</dbReference>
<keyword evidence="6" id="KW-0106">Calcium</keyword>
<comment type="caution">
    <text evidence="8">The sequence shown here is derived from an EMBL/GenBank/DDBJ whole genome shotgun (WGS) entry which is preliminary data.</text>
</comment>
<evidence type="ECO:0008006" key="10">
    <source>
        <dbReference type="Google" id="ProtNLM"/>
    </source>
</evidence>
<dbReference type="InterPro" id="IPR043147">
    <property type="entry name" value="Penicillin_amidase_A-knob"/>
</dbReference>
<evidence type="ECO:0000256" key="1">
    <source>
        <dbReference type="ARBA" id="ARBA00006586"/>
    </source>
</evidence>
<feature type="binding site" evidence="6">
    <location>
        <position position="332"/>
    </location>
    <ligand>
        <name>Ca(2+)</name>
        <dbReference type="ChEBI" id="CHEBI:29108"/>
    </ligand>
</feature>
<dbReference type="InterPro" id="IPR029055">
    <property type="entry name" value="Ntn_hydrolases_N"/>
</dbReference>
<dbReference type="SUPFAM" id="SSF56235">
    <property type="entry name" value="N-terminal nucleophile aminohydrolases (Ntn hydrolases)"/>
    <property type="match status" value="1"/>
</dbReference>
<dbReference type="PANTHER" id="PTHR34218">
    <property type="entry name" value="PEPTIDASE S45 PENICILLIN AMIDASE"/>
    <property type="match status" value="1"/>
</dbReference>
<feature type="active site" description="Nucleophile" evidence="5">
    <location>
        <position position="257"/>
    </location>
</feature>
<comment type="subunit">
    <text evidence="4">Heterodimer of an alpha subunit and a beta subunit processed from the same precursor.</text>
</comment>
<feature type="binding site" evidence="6">
    <location>
        <position position="196"/>
    </location>
    <ligand>
        <name>Ca(2+)</name>
        <dbReference type="ChEBI" id="CHEBI:29108"/>
    </ligand>
</feature>
<keyword evidence="3" id="KW-0865">Zymogen</keyword>
<proteinExistence type="inferred from homology"/>